<sequence length="600" mass="66293">EARKSLNRPSSEKVLKNLIYNYKPTYCGYAGKGYDEVYLFTQPRSLKRSLLFWLVWVISLLVLFVIALELDRFKVTLLDLFYVMGSLKPSYSWYSPVFLLPTDKSFRFIYKPVFSSNVPSQTNQILPFFSVRTLLPSEFLLPSKASSVSPLRPIVWSRSFLIVRTLKLEAYTMGRIMEWAARSDHLGGIPRKAVITAVGAFARAVANLCNKTTVHNADTLLTLVRSRPPGVPLITVSNHMSTLDDPVMWGGFKGLLLSLDPELARWVLAAEDICFKNPVFSYIFRTGKLSLLVMTSGTRMPTWRERENNKRRERRRRAIAAKIFTGLRMYGNYELPKHCDNNEVLKALCNEAGWIVEPDGTTYRKVRLHLISYVLICFQGSSRPVERMEIGGSPCSSNFMSPASSSFANLTPGDGQSLIPWLKHLSTTSSSSASSSSRLPNYLYIPGGSISAPVTPPLSSPTSRGMNQQINNSFFVSSTPPSPTRQQTIPDCEWFSGIQLAQSVPASPTFSLVSQNPFGFKEAGGGGGGSRMWTPGQSGTCSPAIPQTADVPMSEAVVAPPEFAFGSSANGLVKAWEGERIHEVSGSDDLELTLGNSSTR</sequence>
<accession>A0A8S9HXS8</accession>
<comment type="caution">
    <text evidence="13">The sequence shown here is derived from an EMBL/GenBank/DDBJ whole genome shotgun (WGS) entry which is preliminary data.</text>
</comment>
<dbReference type="Gene3D" id="3.40.50.880">
    <property type="match status" value="1"/>
</dbReference>
<keyword evidence="6 10" id="KW-0238">DNA-binding</keyword>
<feature type="transmembrane region" description="Helical" evidence="11">
    <location>
        <begin position="50"/>
        <end position="68"/>
    </location>
</feature>
<dbReference type="GO" id="GO:0009742">
    <property type="term" value="P:brassinosteroid mediated signaling pathway"/>
    <property type="evidence" value="ECO:0007669"/>
    <property type="project" value="UniProtKB-UniRule"/>
</dbReference>
<comment type="subcellular location">
    <subcellularLocation>
        <location evidence="1">Membrane</location>
    </subcellularLocation>
    <subcellularLocation>
        <location evidence="10">Nucleus</location>
    </subcellularLocation>
</comment>
<evidence type="ECO:0000313" key="13">
    <source>
        <dbReference type="EMBL" id="KAF2561977.1"/>
    </source>
</evidence>
<dbReference type="AlphaFoldDB" id="A0A8S9HXS8"/>
<keyword evidence="7 11" id="KW-0472">Membrane</keyword>
<dbReference type="GO" id="GO:0006351">
    <property type="term" value="P:DNA-templated transcription"/>
    <property type="evidence" value="ECO:0007669"/>
    <property type="project" value="InterPro"/>
</dbReference>
<comment type="function">
    <text evidence="10">Functions in brassinosteroid signaling. May function as transcriptional repressor.</text>
</comment>
<dbReference type="InterPro" id="IPR029062">
    <property type="entry name" value="Class_I_gatase-like"/>
</dbReference>
<keyword evidence="8 10" id="KW-0804">Transcription</keyword>
<dbReference type="PANTHER" id="PTHR31506">
    <property type="entry name" value="BES1/BZR1 HOMOLOG PROTEIN 3-RELATED"/>
    <property type="match status" value="1"/>
</dbReference>
<dbReference type="InterPro" id="IPR033264">
    <property type="entry name" value="BZR"/>
</dbReference>
<name>A0A8S9HXS8_BRACR</name>
<evidence type="ECO:0000256" key="11">
    <source>
        <dbReference type="SAM" id="Phobius"/>
    </source>
</evidence>
<evidence type="ECO:0000256" key="1">
    <source>
        <dbReference type="ARBA" id="ARBA00004370"/>
    </source>
</evidence>
<comment type="similarity">
    <text evidence="2 10">Belongs to the BZR/LAT61 family.</text>
</comment>
<dbReference type="EMBL" id="QGKY02001250">
    <property type="protein sequence ID" value="KAF2561977.1"/>
    <property type="molecule type" value="Genomic_DNA"/>
</dbReference>
<feature type="domain" description="BES1/BZR1 plant transcription factor N-terminal" evidence="12">
    <location>
        <begin position="297"/>
        <end position="419"/>
    </location>
</feature>
<evidence type="ECO:0000256" key="6">
    <source>
        <dbReference type="ARBA" id="ARBA00023125"/>
    </source>
</evidence>
<dbReference type="GO" id="GO:0016020">
    <property type="term" value="C:membrane"/>
    <property type="evidence" value="ECO:0007669"/>
    <property type="project" value="UniProtKB-SubCell"/>
</dbReference>
<evidence type="ECO:0000256" key="8">
    <source>
        <dbReference type="ARBA" id="ARBA00023163"/>
    </source>
</evidence>
<keyword evidence="5" id="KW-0443">Lipid metabolism</keyword>
<proteinExistence type="inferred from homology"/>
<evidence type="ECO:0000259" key="12">
    <source>
        <dbReference type="Pfam" id="PF05687"/>
    </source>
</evidence>
<evidence type="ECO:0000256" key="2">
    <source>
        <dbReference type="ARBA" id="ARBA00005909"/>
    </source>
</evidence>
<feature type="non-terminal residue" evidence="13">
    <location>
        <position position="1"/>
    </location>
</feature>
<evidence type="ECO:0000256" key="7">
    <source>
        <dbReference type="ARBA" id="ARBA00023136"/>
    </source>
</evidence>
<keyword evidence="11" id="KW-0812">Transmembrane</keyword>
<keyword evidence="10" id="KW-1070">Brassinosteroid signaling pathway</keyword>
<dbReference type="GO" id="GO:0016746">
    <property type="term" value="F:acyltransferase activity"/>
    <property type="evidence" value="ECO:0007669"/>
    <property type="project" value="UniProtKB-KW"/>
</dbReference>
<dbReference type="PRINTS" id="PR00979">
    <property type="entry name" value="TAFAZZIN"/>
</dbReference>
<evidence type="ECO:0000256" key="3">
    <source>
        <dbReference type="ARBA" id="ARBA00022679"/>
    </source>
</evidence>
<keyword evidence="3" id="KW-0808">Transferase</keyword>
<evidence type="ECO:0000256" key="10">
    <source>
        <dbReference type="RuleBase" id="RU369040"/>
    </source>
</evidence>
<evidence type="ECO:0000256" key="5">
    <source>
        <dbReference type="ARBA" id="ARBA00023098"/>
    </source>
</evidence>
<dbReference type="Pfam" id="PF05687">
    <property type="entry name" value="BES1_N"/>
    <property type="match status" value="1"/>
</dbReference>
<dbReference type="InterPro" id="IPR008540">
    <property type="entry name" value="BES1_N"/>
</dbReference>
<dbReference type="GO" id="GO:0006644">
    <property type="term" value="P:phospholipid metabolic process"/>
    <property type="evidence" value="ECO:0007669"/>
    <property type="project" value="InterPro"/>
</dbReference>
<organism evidence="13">
    <name type="scientific">Brassica cretica</name>
    <name type="common">Mustard</name>
    <dbReference type="NCBI Taxonomy" id="69181"/>
    <lineage>
        <taxon>Eukaryota</taxon>
        <taxon>Viridiplantae</taxon>
        <taxon>Streptophyta</taxon>
        <taxon>Embryophyta</taxon>
        <taxon>Tracheophyta</taxon>
        <taxon>Spermatophyta</taxon>
        <taxon>Magnoliopsida</taxon>
        <taxon>eudicotyledons</taxon>
        <taxon>Gunneridae</taxon>
        <taxon>Pentapetalae</taxon>
        <taxon>rosids</taxon>
        <taxon>malvids</taxon>
        <taxon>Brassicales</taxon>
        <taxon>Brassicaceae</taxon>
        <taxon>Brassiceae</taxon>
        <taxon>Brassica</taxon>
    </lineage>
</organism>
<evidence type="ECO:0000256" key="9">
    <source>
        <dbReference type="ARBA" id="ARBA00023315"/>
    </source>
</evidence>
<keyword evidence="4 10" id="KW-0805">Transcription regulation</keyword>
<dbReference type="GO" id="GO:0005634">
    <property type="term" value="C:nucleus"/>
    <property type="evidence" value="ECO:0007669"/>
    <property type="project" value="UniProtKB-SubCell"/>
</dbReference>
<dbReference type="GO" id="GO:0003700">
    <property type="term" value="F:DNA-binding transcription factor activity"/>
    <property type="evidence" value="ECO:0007669"/>
    <property type="project" value="UniProtKB-UniRule"/>
</dbReference>
<dbReference type="GO" id="GO:0003677">
    <property type="term" value="F:DNA binding"/>
    <property type="evidence" value="ECO:0007669"/>
    <property type="project" value="UniProtKB-UniRule"/>
</dbReference>
<protein>
    <recommendedName>
        <fullName evidence="10">Protein BZR1 homolog</fullName>
    </recommendedName>
    <alternativeName>
        <fullName evidence="10">Protein BRASSINAZOLE-RESISTANT 1 homolog</fullName>
    </alternativeName>
</protein>
<keyword evidence="11" id="KW-1133">Transmembrane helix</keyword>
<dbReference type="InterPro" id="IPR000872">
    <property type="entry name" value="Tafazzin"/>
</dbReference>
<gene>
    <name evidence="13" type="ORF">F2Q70_00016430</name>
</gene>
<dbReference type="PANTHER" id="PTHR31506:SF51">
    <property type="entry name" value="BES1_BZR1 HOMOLOG PROTEIN 4"/>
    <property type="match status" value="1"/>
</dbReference>
<keyword evidence="9" id="KW-0012">Acyltransferase</keyword>
<evidence type="ECO:0000256" key="4">
    <source>
        <dbReference type="ARBA" id="ARBA00023015"/>
    </source>
</evidence>
<reference evidence="13" key="1">
    <citation type="submission" date="2019-12" db="EMBL/GenBank/DDBJ databases">
        <title>Genome sequencing and annotation of Brassica cretica.</title>
        <authorList>
            <person name="Studholme D.J."/>
            <person name="Sarris P.F."/>
        </authorList>
    </citation>
    <scope>NUCLEOTIDE SEQUENCE</scope>
    <source>
        <strain evidence="13">PFS-102/07</strain>
        <tissue evidence="13">Leaf</tissue>
    </source>
</reference>